<evidence type="ECO:0000313" key="8">
    <source>
        <dbReference type="EMBL" id="KAI5607210.1"/>
    </source>
</evidence>
<dbReference type="InterPro" id="IPR000768">
    <property type="entry name" value="ART"/>
</dbReference>
<proteinExistence type="inferred from homology"/>
<evidence type="ECO:0000256" key="1">
    <source>
        <dbReference type="ARBA" id="ARBA00009558"/>
    </source>
</evidence>
<dbReference type="EMBL" id="MU593132">
    <property type="protein sequence ID" value="KAI5607210.1"/>
    <property type="molecule type" value="Genomic_DNA"/>
</dbReference>
<dbReference type="PANTHER" id="PTHR10339">
    <property type="entry name" value="ADP-RIBOSYLTRANSFERASE"/>
    <property type="match status" value="1"/>
</dbReference>
<protein>
    <recommendedName>
        <fullName evidence="7">NAD(P)(+)--arginine ADP-ribosyltransferase</fullName>
        <ecNumber evidence="7">2.4.2.31</ecNumber>
    </recommendedName>
    <alternativeName>
        <fullName evidence="7">Mono(ADP-ribosyl)transferase</fullName>
    </alternativeName>
</protein>
<evidence type="ECO:0000256" key="2">
    <source>
        <dbReference type="ARBA" id="ARBA00022676"/>
    </source>
</evidence>
<evidence type="ECO:0000256" key="3">
    <source>
        <dbReference type="ARBA" id="ARBA00022679"/>
    </source>
</evidence>
<evidence type="ECO:0000256" key="6">
    <source>
        <dbReference type="ARBA" id="ARBA00047597"/>
    </source>
</evidence>
<accession>A0AAD5F8C3</accession>
<name>A0AAD5F8C3_SILAS</name>
<keyword evidence="4" id="KW-0548">Nucleotidyltransferase</keyword>
<dbReference type="InterPro" id="IPR050999">
    <property type="entry name" value="ADP-ribosyltransferase_ARG"/>
</dbReference>
<dbReference type="GO" id="GO:0016779">
    <property type="term" value="F:nucleotidyltransferase activity"/>
    <property type="evidence" value="ECO:0007669"/>
    <property type="project" value="UniProtKB-KW"/>
</dbReference>
<sequence>MGNNGDICWIQHTASLFRLKMKTAVKFFSTGNNIVPAILIMLTVCCPVDGYKLDMAQDSVDDQFIGCEYDMYCLIKYKILPKEFKFDVNFTTTWNGTNNIHDYFKRIIKVYTSTNGSYSKLNNAVSSGRPNYKTHFNYKAYHFLLTLAIQTYQLKKCTFVYRKTPITFDLAVRGQEMRFGRFASTSLNKNLTAFGKTTCFKIKTCFGADISSMSSLSYEKEVLIPPYEKFKIKKIQKNKMKCDVLYTLESAGRFSNMNCVLQPNSHL</sequence>
<dbReference type="Pfam" id="PF01129">
    <property type="entry name" value="ART"/>
    <property type="match status" value="1"/>
</dbReference>
<dbReference type="Gene3D" id="3.90.176.10">
    <property type="entry name" value="Toxin ADP-ribosyltransferase, Chain A, domain 1"/>
    <property type="match status" value="1"/>
</dbReference>
<keyword evidence="3 7" id="KW-0808">Transferase</keyword>
<comment type="catalytic activity">
    <reaction evidence="6 7">
        <text>L-arginyl-[protein] + NAD(+) = N(omega)-(ADP-D-ribosyl)-L-arginyl-[protein] + nicotinamide + H(+)</text>
        <dbReference type="Rhea" id="RHEA:19149"/>
        <dbReference type="Rhea" id="RHEA-COMP:10532"/>
        <dbReference type="Rhea" id="RHEA-COMP:15087"/>
        <dbReference type="ChEBI" id="CHEBI:15378"/>
        <dbReference type="ChEBI" id="CHEBI:17154"/>
        <dbReference type="ChEBI" id="CHEBI:29965"/>
        <dbReference type="ChEBI" id="CHEBI:57540"/>
        <dbReference type="ChEBI" id="CHEBI:142554"/>
        <dbReference type="EC" id="2.4.2.31"/>
    </reaction>
</comment>
<keyword evidence="5 7" id="KW-0521">NADP</keyword>
<keyword evidence="2 7" id="KW-0328">Glycosyltransferase</keyword>
<evidence type="ECO:0000256" key="7">
    <source>
        <dbReference type="RuleBase" id="RU361228"/>
    </source>
</evidence>
<evidence type="ECO:0000256" key="4">
    <source>
        <dbReference type="ARBA" id="ARBA00022695"/>
    </source>
</evidence>
<keyword evidence="9" id="KW-1185">Reference proteome</keyword>
<dbReference type="SUPFAM" id="SSF56399">
    <property type="entry name" value="ADP-ribosylation"/>
    <property type="match status" value="1"/>
</dbReference>
<evidence type="ECO:0000256" key="5">
    <source>
        <dbReference type="ARBA" id="ARBA00022857"/>
    </source>
</evidence>
<dbReference type="EC" id="2.4.2.31" evidence="7"/>
<gene>
    <name evidence="8" type="ORF">C0J50_12445</name>
</gene>
<comment type="caution">
    <text evidence="8">The sequence shown here is derived from an EMBL/GenBank/DDBJ whole genome shotgun (WGS) entry which is preliminary data.</text>
</comment>
<dbReference type="GO" id="GO:0003950">
    <property type="term" value="F:NAD+ poly-ADP-ribosyltransferase activity"/>
    <property type="evidence" value="ECO:0007669"/>
    <property type="project" value="TreeGrafter"/>
</dbReference>
<dbReference type="PROSITE" id="PS01291">
    <property type="entry name" value="ART"/>
    <property type="match status" value="1"/>
</dbReference>
<comment type="similarity">
    <text evidence="1 7">Belongs to the Arg-specific ADP-ribosyltransferase family.</text>
</comment>
<organism evidence="8 9">
    <name type="scientific">Silurus asotus</name>
    <name type="common">Amur catfish</name>
    <name type="synonym">Parasilurus asotus</name>
    <dbReference type="NCBI Taxonomy" id="30991"/>
    <lineage>
        <taxon>Eukaryota</taxon>
        <taxon>Metazoa</taxon>
        <taxon>Chordata</taxon>
        <taxon>Craniata</taxon>
        <taxon>Vertebrata</taxon>
        <taxon>Euteleostomi</taxon>
        <taxon>Actinopterygii</taxon>
        <taxon>Neopterygii</taxon>
        <taxon>Teleostei</taxon>
        <taxon>Ostariophysi</taxon>
        <taxon>Siluriformes</taxon>
        <taxon>Siluridae</taxon>
        <taxon>Silurus</taxon>
    </lineage>
</organism>
<dbReference type="PANTHER" id="PTHR10339:SF27">
    <property type="entry name" value="NAD(P)(+)--ARGININE ADP-RIBOSYLTRANSFERASE"/>
    <property type="match status" value="1"/>
</dbReference>
<dbReference type="PROSITE" id="PS51996">
    <property type="entry name" value="TR_MART"/>
    <property type="match status" value="1"/>
</dbReference>
<reference evidence="8" key="1">
    <citation type="submission" date="2018-07" db="EMBL/GenBank/DDBJ databases">
        <title>Comparative genomics of catfishes provides insights into carnivory and benthic adaptation.</title>
        <authorList>
            <person name="Zhang Y."/>
            <person name="Wang D."/>
            <person name="Peng Z."/>
            <person name="Zheng S."/>
            <person name="Shao F."/>
            <person name="Tao W."/>
        </authorList>
    </citation>
    <scope>NUCLEOTIDE SEQUENCE</scope>
    <source>
        <strain evidence="8">Chongqing</strain>
    </source>
</reference>
<evidence type="ECO:0000313" key="9">
    <source>
        <dbReference type="Proteomes" id="UP001205998"/>
    </source>
</evidence>
<dbReference type="AlphaFoldDB" id="A0AAD5F8C3"/>
<dbReference type="Proteomes" id="UP001205998">
    <property type="component" value="Unassembled WGS sequence"/>
</dbReference>
<dbReference type="PRINTS" id="PR00970">
    <property type="entry name" value="RIBTRNSFRASE"/>
</dbReference>
<dbReference type="GO" id="GO:0106274">
    <property type="term" value="F:NAD+-protein-arginine ADP-ribosyltransferase activity"/>
    <property type="evidence" value="ECO:0007669"/>
    <property type="project" value="UniProtKB-EC"/>
</dbReference>
<keyword evidence="7" id="KW-0520">NAD</keyword>